<gene>
    <name evidence="1" type="ORF">CISG_02780</name>
</gene>
<protein>
    <submittedName>
        <fullName evidence="1">Uncharacterized protein</fullName>
    </submittedName>
</protein>
<proteinExistence type="predicted"/>
<sequence>MLREKHPCLNVGGMRRDQYPTQQGIGNFWYSLETPVRNCPERIRWEAREPGEECGEEAMCESFTGARACFTPCIAFSLVLLNFVVEELWSLEYPGADLEVWGCFLKAESRDVDIAEDSKTAVSFSRWCVSVAMRDLFFFCSGKRIQMRQNAADGCWESFELVSVLWAE</sequence>
<evidence type="ECO:0000313" key="2">
    <source>
        <dbReference type="Proteomes" id="UP000054559"/>
    </source>
</evidence>
<dbReference type="Proteomes" id="UP000054559">
    <property type="component" value="Unassembled WGS sequence"/>
</dbReference>
<name>A0A0J8U4G2_COCIT</name>
<dbReference type="EMBL" id="DS268126">
    <property type="protein sequence ID" value="KMU81762.1"/>
    <property type="molecule type" value="Genomic_DNA"/>
</dbReference>
<reference evidence="2" key="1">
    <citation type="journal article" date="2010" name="Genome Res.">
        <title>Population genomic sequencing of Coccidioides fungi reveals recent hybridization and transposon control.</title>
        <authorList>
            <person name="Neafsey D.E."/>
            <person name="Barker B.M."/>
            <person name="Sharpton T.J."/>
            <person name="Stajich J.E."/>
            <person name="Park D.J."/>
            <person name="Whiston E."/>
            <person name="Hung C.-Y."/>
            <person name="McMahan C."/>
            <person name="White J."/>
            <person name="Sykes S."/>
            <person name="Heiman D."/>
            <person name="Young S."/>
            <person name="Zeng Q."/>
            <person name="Abouelleil A."/>
            <person name="Aftuck L."/>
            <person name="Bessette D."/>
            <person name="Brown A."/>
            <person name="FitzGerald M."/>
            <person name="Lui A."/>
            <person name="Macdonald J.P."/>
            <person name="Priest M."/>
            <person name="Orbach M.J."/>
            <person name="Galgiani J.N."/>
            <person name="Kirkland T.N."/>
            <person name="Cole G.T."/>
            <person name="Birren B.W."/>
            <person name="Henn M.R."/>
            <person name="Taylor J.W."/>
            <person name="Rounsley S.D."/>
        </authorList>
    </citation>
    <scope>NUCLEOTIDE SEQUENCE [LARGE SCALE GENOMIC DNA]</scope>
    <source>
        <strain evidence="2">RMSCC 3703</strain>
    </source>
</reference>
<dbReference type="AlphaFoldDB" id="A0A0J8U4G2"/>
<organism evidence="1 2">
    <name type="scientific">Coccidioides immitis RMSCC 3703</name>
    <dbReference type="NCBI Taxonomy" id="454286"/>
    <lineage>
        <taxon>Eukaryota</taxon>
        <taxon>Fungi</taxon>
        <taxon>Dikarya</taxon>
        <taxon>Ascomycota</taxon>
        <taxon>Pezizomycotina</taxon>
        <taxon>Eurotiomycetes</taxon>
        <taxon>Eurotiomycetidae</taxon>
        <taxon>Onygenales</taxon>
        <taxon>Onygenaceae</taxon>
        <taxon>Coccidioides</taxon>
    </lineage>
</organism>
<evidence type="ECO:0000313" key="1">
    <source>
        <dbReference type="EMBL" id="KMU81762.1"/>
    </source>
</evidence>
<accession>A0A0J8U4G2</accession>